<name>A0A1X6YJ35_9RHOB</name>
<dbReference type="RefSeq" id="WP_157792241.1">
    <property type="nucleotide sequence ID" value="NZ_FWFN01000001.1"/>
</dbReference>
<dbReference type="InterPro" id="IPR013708">
    <property type="entry name" value="Shikimate_DH-bd_N"/>
</dbReference>
<dbReference type="GO" id="GO:0004764">
    <property type="term" value="F:shikimate 3-dehydrogenase (NADP+) activity"/>
    <property type="evidence" value="ECO:0007669"/>
    <property type="project" value="UniProtKB-EC"/>
</dbReference>
<sequence>MPVPASTLTITGASRVMFIMGDPIDQVIGTATLNAHWADLGRDLVTVPLHTRPEHLAGMLDAIRQSPSLAGTGITIPHKIAALSLVDHMTEAARRVGSVNFIRRNPDGSLTGHNVDGAGFLEGLSAQGIDPAGLSVALAGAGGVARAIAFALVGAGIARLTLSNRNSDKATALAEDLATSAGAAGCAITVHPRGDRIPEGAELLINATSLGMRASDPLPFAEAQIVEARILAEVVMRPADTAFLARGHALGLTCVPGHAMLAPQADLVARFLDGDPA</sequence>
<dbReference type="GO" id="GO:0050661">
    <property type="term" value="F:NADP binding"/>
    <property type="evidence" value="ECO:0007669"/>
    <property type="project" value="TreeGrafter"/>
</dbReference>
<protein>
    <submittedName>
        <fullName evidence="5">Shikimate dehydrogenase</fullName>
        <ecNumber evidence="5">1.1.1.25</ecNumber>
    </submittedName>
</protein>
<dbReference type="GO" id="GO:0005829">
    <property type="term" value="C:cytosol"/>
    <property type="evidence" value="ECO:0007669"/>
    <property type="project" value="TreeGrafter"/>
</dbReference>
<gene>
    <name evidence="5" type="primary">aroE_1</name>
    <name evidence="5" type="ORF">PSM7751_00737</name>
</gene>
<dbReference type="GO" id="GO:0019632">
    <property type="term" value="P:shikimate metabolic process"/>
    <property type="evidence" value="ECO:0007669"/>
    <property type="project" value="TreeGrafter"/>
</dbReference>
<dbReference type="SUPFAM" id="SSF53223">
    <property type="entry name" value="Aminoacid dehydrogenase-like, N-terminal domain"/>
    <property type="match status" value="1"/>
</dbReference>
<evidence type="ECO:0000256" key="2">
    <source>
        <dbReference type="ARBA" id="ARBA00023002"/>
    </source>
</evidence>
<proteinExistence type="predicted"/>
<dbReference type="AlphaFoldDB" id="A0A1X6YJ35"/>
<dbReference type="GO" id="GO:0009423">
    <property type="term" value="P:chorismate biosynthetic process"/>
    <property type="evidence" value="ECO:0007669"/>
    <property type="project" value="TreeGrafter"/>
</dbReference>
<dbReference type="Pfam" id="PF08501">
    <property type="entry name" value="Shikimate_dh_N"/>
    <property type="match status" value="1"/>
</dbReference>
<dbReference type="PANTHER" id="PTHR21089">
    <property type="entry name" value="SHIKIMATE DEHYDROGENASE"/>
    <property type="match status" value="1"/>
</dbReference>
<dbReference type="EMBL" id="FWFN01000001">
    <property type="protein sequence ID" value="SLN21183.1"/>
    <property type="molecule type" value="Genomic_DNA"/>
</dbReference>
<keyword evidence="3" id="KW-0057">Aromatic amino acid biosynthesis</keyword>
<dbReference type="InterPro" id="IPR036291">
    <property type="entry name" value="NAD(P)-bd_dom_sf"/>
</dbReference>
<reference evidence="5 6" key="1">
    <citation type="submission" date="2017-03" db="EMBL/GenBank/DDBJ databases">
        <authorList>
            <person name="Afonso C.L."/>
            <person name="Miller P.J."/>
            <person name="Scott M.A."/>
            <person name="Spackman E."/>
            <person name="Goraichik I."/>
            <person name="Dimitrov K.M."/>
            <person name="Suarez D.L."/>
            <person name="Swayne D.E."/>
        </authorList>
    </citation>
    <scope>NUCLEOTIDE SEQUENCE [LARGE SCALE GENOMIC DNA]</scope>
    <source>
        <strain evidence="5 6">CECT 7751</strain>
    </source>
</reference>
<keyword evidence="6" id="KW-1185">Reference proteome</keyword>
<evidence type="ECO:0000313" key="5">
    <source>
        <dbReference type="EMBL" id="SLN21183.1"/>
    </source>
</evidence>
<dbReference type="GO" id="GO:0009073">
    <property type="term" value="P:aromatic amino acid family biosynthetic process"/>
    <property type="evidence" value="ECO:0007669"/>
    <property type="project" value="UniProtKB-KW"/>
</dbReference>
<dbReference type="EC" id="1.1.1.25" evidence="5"/>
<evidence type="ECO:0000313" key="6">
    <source>
        <dbReference type="Proteomes" id="UP000193963"/>
    </source>
</evidence>
<dbReference type="Gene3D" id="3.40.50.10860">
    <property type="entry name" value="Leucine Dehydrogenase, chain A, domain 1"/>
    <property type="match status" value="1"/>
</dbReference>
<accession>A0A1X6YJ35</accession>
<dbReference type="Gene3D" id="3.40.50.720">
    <property type="entry name" value="NAD(P)-binding Rossmann-like Domain"/>
    <property type="match status" value="1"/>
</dbReference>
<comment type="pathway">
    <text evidence="1">Metabolic intermediate biosynthesis; chorismate biosynthesis; chorismate from D-erythrose 4-phosphate and phosphoenolpyruvate: step 4/7.</text>
</comment>
<evidence type="ECO:0000256" key="1">
    <source>
        <dbReference type="ARBA" id="ARBA00004871"/>
    </source>
</evidence>
<dbReference type="InterPro" id="IPR046346">
    <property type="entry name" value="Aminoacid_DH-like_N_sf"/>
</dbReference>
<organism evidence="5 6">
    <name type="scientific">Pseudooceanicola marinus</name>
    <dbReference type="NCBI Taxonomy" id="396013"/>
    <lineage>
        <taxon>Bacteria</taxon>
        <taxon>Pseudomonadati</taxon>
        <taxon>Pseudomonadota</taxon>
        <taxon>Alphaproteobacteria</taxon>
        <taxon>Rhodobacterales</taxon>
        <taxon>Paracoccaceae</taxon>
        <taxon>Pseudooceanicola</taxon>
    </lineage>
</organism>
<evidence type="ECO:0000259" key="4">
    <source>
        <dbReference type="Pfam" id="PF08501"/>
    </source>
</evidence>
<dbReference type="SUPFAM" id="SSF51735">
    <property type="entry name" value="NAD(P)-binding Rossmann-fold domains"/>
    <property type="match status" value="1"/>
</dbReference>
<dbReference type="PANTHER" id="PTHR21089:SF1">
    <property type="entry name" value="BIFUNCTIONAL 3-DEHYDROQUINATE DEHYDRATASE_SHIKIMATE DEHYDROGENASE, CHLOROPLASTIC"/>
    <property type="match status" value="1"/>
</dbReference>
<dbReference type="OrthoDB" id="7873617at2"/>
<dbReference type="InterPro" id="IPR022893">
    <property type="entry name" value="Shikimate_DH_fam"/>
</dbReference>
<feature type="domain" description="Shikimate dehydrogenase substrate binding N-terminal" evidence="4">
    <location>
        <begin position="19"/>
        <end position="102"/>
    </location>
</feature>
<keyword evidence="3" id="KW-0028">Amino-acid biosynthesis</keyword>
<dbReference type="Proteomes" id="UP000193963">
    <property type="component" value="Unassembled WGS sequence"/>
</dbReference>
<dbReference type="CDD" id="cd01065">
    <property type="entry name" value="NAD_bind_Shikimate_DH"/>
    <property type="match status" value="1"/>
</dbReference>
<evidence type="ECO:0000256" key="3">
    <source>
        <dbReference type="ARBA" id="ARBA00023141"/>
    </source>
</evidence>
<keyword evidence="2 5" id="KW-0560">Oxidoreductase</keyword>